<evidence type="ECO:0000313" key="1">
    <source>
        <dbReference type="EMBL" id="OBZ72616.1"/>
    </source>
</evidence>
<name>A0A1C7M8B9_GRIFR</name>
<sequence length="87" mass="9600">MKEESRALSSAHFAHPAAQRLDAEDNQAPFFHNLTFSRVFVYKPPLQSTQAMSGKLVGTEEPSLRNHGLNGLPILLSFVKAILTLIP</sequence>
<accession>A0A1C7M8B9</accession>
<dbReference type="AlphaFoldDB" id="A0A1C7M8B9"/>
<dbReference type="EMBL" id="LUGG01000009">
    <property type="protein sequence ID" value="OBZ72616.1"/>
    <property type="molecule type" value="Genomic_DNA"/>
</dbReference>
<evidence type="ECO:0000313" key="2">
    <source>
        <dbReference type="Proteomes" id="UP000092993"/>
    </source>
</evidence>
<keyword evidence="2" id="KW-1185">Reference proteome</keyword>
<dbReference type="Proteomes" id="UP000092993">
    <property type="component" value="Unassembled WGS sequence"/>
</dbReference>
<reference evidence="1 2" key="1">
    <citation type="submission" date="2016-03" db="EMBL/GenBank/DDBJ databases">
        <title>Whole genome sequencing of Grifola frondosa 9006-11.</title>
        <authorList>
            <person name="Min B."/>
            <person name="Park H."/>
            <person name="Kim J.-G."/>
            <person name="Cho H."/>
            <person name="Oh Y.-L."/>
            <person name="Kong W.-S."/>
            <person name="Choi I.-G."/>
        </authorList>
    </citation>
    <scope>NUCLEOTIDE SEQUENCE [LARGE SCALE GENOMIC DNA]</scope>
    <source>
        <strain evidence="1 2">9006-11</strain>
    </source>
</reference>
<proteinExistence type="predicted"/>
<organism evidence="1 2">
    <name type="scientific">Grifola frondosa</name>
    <name type="common">Maitake</name>
    <name type="synonym">Polyporus frondosus</name>
    <dbReference type="NCBI Taxonomy" id="5627"/>
    <lineage>
        <taxon>Eukaryota</taxon>
        <taxon>Fungi</taxon>
        <taxon>Dikarya</taxon>
        <taxon>Basidiomycota</taxon>
        <taxon>Agaricomycotina</taxon>
        <taxon>Agaricomycetes</taxon>
        <taxon>Polyporales</taxon>
        <taxon>Grifolaceae</taxon>
        <taxon>Grifola</taxon>
    </lineage>
</organism>
<gene>
    <name evidence="1" type="ORF">A0H81_07938</name>
</gene>
<comment type="caution">
    <text evidence="1">The sequence shown here is derived from an EMBL/GenBank/DDBJ whole genome shotgun (WGS) entry which is preliminary data.</text>
</comment>
<protein>
    <submittedName>
        <fullName evidence="1">Uncharacterized protein</fullName>
    </submittedName>
</protein>